<organism evidence="6 7">
    <name type="scientific">Terrabacter lapilli</name>
    <dbReference type="NCBI Taxonomy" id="436231"/>
    <lineage>
        <taxon>Bacteria</taxon>
        <taxon>Bacillati</taxon>
        <taxon>Actinomycetota</taxon>
        <taxon>Actinomycetes</taxon>
        <taxon>Micrococcales</taxon>
        <taxon>Intrasporangiaceae</taxon>
        <taxon>Terrabacter</taxon>
    </lineage>
</organism>
<dbReference type="InterPro" id="IPR001647">
    <property type="entry name" value="HTH_TetR"/>
</dbReference>
<accession>A0ABP5D6N6</accession>
<dbReference type="InterPro" id="IPR023772">
    <property type="entry name" value="DNA-bd_HTH_TetR-type_CS"/>
</dbReference>
<keyword evidence="3" id="KW-0804">Transcription</keyword>
<evidence type="ECO:0000259" key="5">
    <source>
        <dbReference type="PROSITE" id="PS50977"/>
    </source>
</evidence>
<dbReference type="Proteomes" id="UP001500013">
    <property type="component" value="Unassembled WGS sequence"/>
</dbReference>
<evidence type="ECO:0000256" key="1">
    <source>
        <dbReference type="ARBA" id="ARBA00023015"/>
    </source>
</evidence>
<dbReference type="Pfam" id="PF00440">
    <property type="entry name" value="TetR_N"/>
    <property type="match status" value="1"/>
</dbReference>
<evidence type="ECO:0000256" key="4">
    <source>
        <dbReference type="PROSITE-ProRule" id="PRU00335"/>
    </source>
</evidence>
<dbReference type="InterPro" id="IPR054129">
    <property type="entry name" value="DesT_TetR_C"/>
</dbReference>
<dbReference type="PROSITE" id="PS50977">
    <property type="entry name" value="HTH_TETR_2"/>
    <property type="match status" value="1"/>
</dbReference>
<proteinExistence type="predicted"/>
<dbReference type="PANTHER" id="PTHR30055:SF158">
    <property type="entry name" value="POSSIBLE TRANSCRIPTIONAL REGULATORY PROTEIN (PROBABLY TETR-FAMILY)"/>
    <property type="match status" value="1"/>
</dbReference>
<feature type="DNA-binding region" description="H-T-H motif" evidence="4">
    <location>
        <begin position="38"/>
        <end position="57"/>
    </location>
</feature>
<dbReference type="PRINTS" id="PR00455">
    <property type="entry name" value="HTHTETR"/>
</dbReference>
<dbReference type="Pfam" id="PF21943">
    <property type="entry name" value="TetR_C_46"/>
    <property type="match status" value="1"/>
</dbReference>
<evidence type="ECO:0000313" key="6">
    <source>
        <dbReference type="EMBL" id="GAA1974951.1"/>
    </source>
</evidence>
<feature type="domain" description="HTH tetR-type" evidence="5">
    <location>
        <begin position="15"/>
        <end position="75"/>
    </location>
</feature>
<gene>
    <name evidence="6" type="ORF">GCM10009817_13970</name>
</gene>
<protein>
    <submittedName>
        <fullName evidence="6">TetR/AcrR family transcriptional regulator</fullName>
    </submittedName>
</protein>
<dbReference type="EMBL" id="BAAAPU010000004">
    <property type="protein sequence ID" value="GAA1974951.1"/>
    <property type="molecule type" value="Genomic_DNA"/>
</dbReference>
<sequence length="206" mass="22299">MTSRSPGARVRVPRAEREAQMLDVAEQVFSLRGMQAATMDEIAELVGVTKPLIYDYFGSKEGLFVATIERARGQLLTALIDSWVARPSAPPRERVRGAVHAFFSFVDEHAQAFALLRTEGSLIGDACASVERIRQQTAKAFAEGLATLPAFAGLEPRRVTVMAEVVIGGCERLAVWRTTHPGTSADEATELVVTTIWDGLSSVPDG</sequence>
<dbReference type="RefSeq" id="WP_344059837.1">
    <property type="nucleotide sequence ID" value="NZ_BAAAPU010000004.1"/>
</dbReference>
<keyword evidence="2 4" id="KW-0238">DNA-binding</keyword>
<dbReference type="SUPFAM" id="SSF48498">
    <property type="entry name" value="Tetracyclin repressor-like, C-terminal domain"/>
    <property type="match status" value="1"/>
</dbReference>
<dbReference type="PROSITE" id="PS01081">
    <property type="entry name" value="HTH_TETR_1"/>
    <property type="match status" value="1"/>
</dbReference>
<dbReference type="InterPro" id="IPR036271">
    <property type="entry name" value="Tet_transcr_reg_TetR-rel_C_sf"/>
</dbReference>
<dbReference type="InterPro" id="IPR050109">
    <property type="entry name" value="HTH-type_TetR-like_transc_reg"/>
</dbReference>
<evidence type="ECO:0000313" key="7">
    <source>
        <dbReference type="Proteomes" id="UP001500013"/>
    </source>
</evidence>
<keyword evidence="7" id="KW-1185">Reference proteome</keyword>
<dbReference type="Gene3D" id="1.10.357.10">
    <property type="entry name" value="Tetracycline Repressor, domain 2"/>
    <property type="match status" value="1"/>
</dbReference>
<evidence type="ECO:0000256" key="2">
    <source>
        <dbReference type="ARBA" id="ARBA00023125"/>
    </source>
</evidence>
<dbReference type="SUPFAM" id="SSF46689">
    <property type="entry name" value="Homeodomain-like"/>
    <property type="match status" value="1"/>
</dbReference>
<comment type="caution">
    <text evidence="6">The sequence shown here is derived from an EMBL/GenBank/DDBJ whole genome shotgun (WGS) entry which is preliminary data.</text>
</comment>
<dbReference type="PANTHER" id="PTHR30055">
    <property type="entry name" value="HTH-TYPE TRANSCRIPTIONAL REGULATOR RUTR"/>
    <property type="match status" value="1"/>
</dbReference>
<keyword evidence="1" id="KW-0805">Transcription regulation</keyword>
<reference evidence="7" key="1">
    <citation type="journal article" date="2019" name="Int. J. Syst. Evol. Microbiol.">
        <title>The Global Catalogue of Microorganisms (GCM) 10K type strain sequencing project: providing services to taxonomists for standard genome sequencing and annotation.</title>
        <authorList>
            <consortium name="The Broad Institute Genomics Platform"/>
            <consortium name="The Broad Institute Genome Sequencing Center for Infectious Disease"/>
            <person name="Wu L."/>
            <person name="Ma J."/>
        </authorList>
    </citation>
    <scope>NUCLEOTIDE SEQUENCE [LARGE SCALE GENOMIC DNA]</scope>
    <source>
        <strain evidence="7">JCM 15628</strain>
    </source>
</reference>
<name>A0ABP5D6N6_9MICO</name>
<evidence type="ECO:0000256" key="3">
    <source>
        <dbReference type="ARBA" id="ARBA00023163"/>
    </source>
</evidence>
<dbReference type="InterPro" id="IPR009057">
    <property type="entry name" value="Homeodomain-like_sf"/>
</dbReference>